<dbReference type="InterPro" id="IPR001460">
    <property type="entry name" value="PCN-bd_Tpept"/>
</dbReference>
<dbReference type="SUPFAM" id="SSF56519">
    <property type="entry name" value="Penicillin binding protein dimerisation domain"/>
    <property type="match status" value="1"/>
</dbReference>
<dbReference type="CDD" id="cd06576">
    <property type="entry name" value="PASTA_Pbp2x-like_1"/>
    <property type="match status" value="1"/>
</dbReference>
<dbReference type="PANTHER" id="PTHR30627">
    <property type="entry name" value="PEPTIDOGLYCAN D,D-TRANSPEPTIDASE"/>
    <property type="match status" value="1"/>
</dbReference>
<evidence type="ECO:0000256" key="2">
    <source>
        <dbReference type="ARBA" id="ARBA00004752"/>
    </source>
</evidence>
<organism evidence="9 10">
    <name type="scientific">Metabacillus malikii</name>
    <dbReference type="NCBI Taxonomy" id="1504265"/>
    <lineage>
        <taxon>Bacteria</taxon>
        <taxon>Bacillati</taxon>
        <taxon>Bacillota</taxon>
        <taxon>Bacilli</taxon>
        <taxon>Bacillales</taxon>
        <taxon>Bacillaceae</taxon>
        <taxon>Metabacillus</taxon>
    </lineage>
</organism>
<dbReference type="Gene3D" id="3.90.1310.10">
    <property type="entry name" value="Penicillin-binding protein 2a (Domain 2)"/>
    <property type="match status" value="1"/>
</dbReference>
<dbReference type="InterPro" id="IPR005311">
    <property type="entry name" value="PBP_dimer"/>
</dbReference>
<comment type="pathway">
    <text evidence="2">Cell wall biogenesis; peptidoglycan biosynthesis.</text>
</comment>
<dbReference type="Gene3D" id="3.40.710.10">
    <property type="entry name" value="DD-peptidase/beta-lactamase superfamily"/>
    <property type="match status" value="1"/>
</dbReference>
<name>A0ABT9ZCK4_9BACI</name>
<evidence type="ECO:0000313" key="10">
    <source>
        <dbReference type="Proteomes" id="UP001234495"/>
    </source>
</evidence>
<evidence type="ECO:0000256" key="6">
    <source>
        <dbReference type="ARBA" id="ARBA00034000"/>
    </source>
</evidence>
<comment type="subcellular location">
    <subcellularLocation>
        <location evidence="1">Membrane</location>
    </subcellularLocation>
</comment>
<evidence type="ECO:0000313" key="9">
    <source>
        <dbReference type="EMBL" id="MDQ0229308.1"/>
    </source>
</evidence>
<dbReference type="Pfam" id="PF00905">
    <property type="entry name" value="Transpeptidase"/>
    <property type="match status" value="1"/>
</dbReference>
<keyword evidence="7" id="KW-1133">Transmembrane helix</keyword>
<sequence length="703" mass="77026">MKLKKSPFMNRGAGILSLLFLGFFIVILARFFYIMVTGNIHGVNLVDTREKLITNQELLEGKNGDILTRDGSVIATDSHVYTIAAIINQNSDNHVKDIPKTSEKLASVLDVDKEKIEQMLTENKNKYQVELGNIGRNVSFSQMKEISEMELPGIVFTPDLKRIYPFGDFASHVVGITNFDGEGISGIEKQFSKDLAGKDGYIKVKNDKQGLRLPTEEIESKPPVNGHNIVTTLDTNIQTLLDDSMNQVIEEYAPEKIIGIVMNAETGEIVAMSNRPSIYPNENGEVNYLNYGISYPFEPGSTMKIFTLAAAINDGVYNGKEKYKSGAIEISGETIHDHNDEGWGTITFNKGVELSSNVAFTIIAKDKLGYERFYEYLHEFGFDSKTGIDLSSEENGKLLNNYPIEKATTSFGQGSIVTPIQLVTAASAIANDGKMMKPYIIKGITDEKGKTVKEFTPSVINAPITAETALATRKLLTSVVNDGTGTLFQLNDYQVAGKTGTAQIPDGKGKYQTGRNNYIFSFLGMAPVDDPKLVVYVAVEKPNLKPDQIGAQPVSEIFNSVMDYGLKKMDATADKGKVIGEKQKSATIKLPNYESHQVSETTKAIKENGLTPIIIGRGTEVVETFPGKDTELMEGSKVLIKTTGEPTMPNLNGWSLADVMKLGKIANLKVTHKGEGFVNMQSIAPDEVIKDKTLSISLTKSVN</sequence>
<feature type="transmembrane region" description="Helical" evidence="7">
    <location>
        <begin position="12"/>
        <end position="36"/>
    </location>
</feature>
<keyword evidence="7" id="KW-0812">Transmembrane</keyword>
<evidence type="ECO:0000256" key="4">
    <source>
        <dbReference type="ARBA" id="ARBA00012448"/>
    </source>
</evidence>
<dbReference type="PANTHER" id="PTHR30627:SF26">
    <property type="entry name" value="PENICILLIN-BINDING PROTEIN 2B"/>
    <property type="match status" value="1"/>
</dbReference>
<evidence type="ECO:0000259" key="8">
    <source>
        <dbReference type="PROSITE" id="PS51178"/>
    </source>
</evidence>
<dbReference type="SUPFAM" id="SSF56601">
    <property type="entry name" value="beta-lactamase/transpeptidase-like"/>
    <property type="match status" value="1"/>
</dbReference>
<gene>
    <name evidence="9" type="ORF">J2S19_000559</name>
</gene>
<reference evidence="9 10" key="1">
    <citation type="submission" date="2023-07" db="EMBL/GenBank/DDBJ databases">
        <title>Genomic Encyclopedia of Type Strains, Phase IV (KMG-IV): sequencing the most valuable type-strain genomes for metagenomic binning, comparative biology and taxonomic classification.</title>
        <authorList>
            <person name="Goeker M."/>
        </authorList>
    </citation>
    <scope>NUCLEOTIDE SEQUENCE [LARGE SCALE GENOMIC DNA]</scope>
    <source>
        <strain evidence="9 10">DSM 29005</strain>
    </source>
</reference>
<dbReference type="CDD" id="cd06575">
    <property type="entry name" value="PASTA_Pbp2x-like_2"/>
    <property type="match status" value="1"/>
</dbReference>
<evidence type="ECO:0000256" key="7">
    <source>
        <dbReference type="SAM" id="Phobius"/>
    </source>
</evidence>
<dbReference type="PROSITE" id="PS51178">
    <property type="entry name" value="PASTA"/>
    <property type="match status" value="1"/>
</dbReference>
<keyword evidence="10" id="KW-1185">Reference proteome</keyword>
<evidence type="ECO:0000256" key="1">
    <source>
        <dbReference type="ARBA" id="ARBA00004370"/>
    </source>
</evidence>
<dbReference type="RefSeq" id="WP_307336811.1">
    <property type="nucleotide sequence ID" value="NZ_JAUSUD010000002.1"/>
</dbReference>
<comment type="catalytic activity">
    <reaction evidence="6">
        <text>Preferential cleavage: (Ac)2-L-Lys-D-Ala-|-D-Ala. Also transpeptidation of peptidyl-alanyl moieties that are N-acyl substituents of D-alanine.</text>
        <dbReference type="EC" id="3.4.16.4"/>
    </reaction>
</comment>
<comment type="similarity">
    <text evidence="3">Belongs to the transpeptidase family.</text>
</comment>
<dbReference type="EMBL" id="JAUSUD010000002">
    <property type="protein sequence ID" value="MDQ0229308.1"/>
    <property type="molecule type" value="Genomic_DNA"/>
</dbReference>
<dbReference type="Pfam" id="PF03793">
    <property type="entry name" value="PASTA"/>
    <property type="match status" value="2"/>
</dbReference>
<dbReference type="SUPFAM" id="SSF54184">
    <property type="entry name" value="Penicillin-binding protein 2x (pbp-2x), c-terminal domain"/>
    <property type="match status" value="2"/>
</dbReference>
<dbReference type="EC" id="3.4.16.4" evidence="4"/>
<dbReference type="SMART" id="SM00740">
    <property type="entry name" value="PASTA"/>
    <property type="match status" value="2"/>
</dbReference>
<evidence type="ECO:0000256" key="5">
    <source>
        <dbReference type="ARBA" id="ARBA00023136"/>
    </source>
</evidence>
<evidence type="ECO:0000256" key="3">
    <source>
        <dbReference type="ARBA" id="ARBA00007171"/>
    </source>
</evidence>
<keyword evidence="5 7" id="KW-0472">Membrane</keyword>
<feature type="domain" description="PASTA" evidence="8">
    <location>
        <begin position="644"/>
        <end position="700"/>
    </location>
</feature>
<dbReference type="Proteomes" id="UP001234495">
    <property type="component" value="Unassembled WGS sequence"/>
</dbReference>
<protein>
    <recommendedName>
        <fullName evidence="4">serine-type D-Ala-D-Ala carboxypeptidase</fullName>
        <ecNumber evidence="4">3.4.16.4</ecNumber>
    </recommendedName>
</protein>
<dbReference type="InterPro" id="IPR005543">
    <property type="entry name" value="PASTA_dom"/>
</dbReference>
<comment type="caution">
    <text evidence="9">The sequence shown here is derived from an EMBL/GenBank/DDBJ whole genome shotgun (WGS) entry which is preliminary data.</text>
</comment>
<dbReference type="InterPro" id="IPR036138">
    <property type="entry name" value="PBP_dimer_sf"/>
</dbReference>
<proteinExistence type="inferred from homology"/>
<dbReference type="InterPro" id="IPR012338">
    <property type="entry name" value="Beta-lactam/transpept-like"/>
</dbReference>
<dbReference type="InterPro" id="IPR050515">
    <property type="entry name" value="Beta-lactam/transpept"/>
</dbReference>
<dbReference type="Pfam" id="PF03717">
    <property type="entry name" value="PBP_dimer"/>
    <property type="match status" value="1"/>
</dbReference>
<accession>A0ABT9ZCK4</accession>